<evidence type="ECO:0000313" key="1">
    <source>
        <dbReference type="EMBL" id="MBP2247527.1"/>
    </source>
</evidence>
<reference evidence="1 2" key="1">
    <citation type="submission" date="2021-03" db="EMBL/GenBank/DDBJ databases">
        <title>Genomic Encyclopedia of Type Strains, Phase IV (KMG-IV): sequencing the most valuable type-strain genomes for metagenomic binning, comparative biology and taxonomic classification.</title>
        <authorList>
            <person name="Goeker M."/>
        </authorList>
    </citation>
    <scope>NUCLEOTIDE SEQUENCE [LARGE SCALE GENOMIC DNA]</scope>
    <source>
        <strain evidence="1 2">DSM 21292</strain>
    </source>
</reference>
<dbReference type="EMBL" id="JAGIKV010000016">
    <property type="protein sequence ID" value="MBP2247527.1"/>
    <property type="molecule type" value="Genomic_DNA"/>
</dbReference>
<evidence type="ECO:0000313" key="2">
    <source>
        <dbReference type="Proteomes" id="UP000810207"/>
    </source>
</evidence>
<proteinExistence type="predicted"/>
<accession>A0ABS4RXA8</accession>
<dbReference type="Proteomes" id="UP000810207">
    <property type="component" value="Unassembled WGS sequence"/>
</dbReference>
<protein>
    <submittedName>
        <fullName evidence="1">Uncharacterized protein</fullName>
    </submittedName>
</protein>
<dbReference type="RefSeq" id="WP_211084041.1">
    <property type="nucleotide sequence ID" value="NZ_CBCSLC010000032.1"/>
</dbReference>
<comment type="caution">
    <text evidence="1">The sequence shown here is derived from an EMBL/GenBank/DDBJ whole genome shotgun (WGS) entry which is preliminary data.</text>
</comment>
<name>A0ABS4RXA8_PAEXY</name>
<sequence>MSNVYFLRYKNIIIGEFSLDGQKYTPTVEAEKLGDAGYPFGLYKLIHASSGELYIDRDKQPSQEDIKLWLSDRVFPKERQGANQILESLGLTTYDSWEIAKKTNAISLNDFYWMSNRMEDSFENINVYHASVEHFNSLAAQSTLQDPIKKTKDFEDFEEPREELATK</sequence>
<keyword evidence="2" id="KW-1185">Reference proteome</keyword>
<gene>
    <name evidence="1" type="ORF">J2Z28_004190</name>
</gene>
<organism evidence="1 2">
    <name type="scientific">Paenibacillus xylanexedens</name>
    <dbReference type="NCBI Taxonomy" id="528191"/>
    <lineage>
        <taxon>Bacteria</taxon>
        <taxon>Bacillati</taxon>
        <taxon>Bacillota</taxon>
        <taxon>Bacilli</taxon>
        <taxon>Bacillales</taxon>
        <taxon>Paenibacillaceae</taxon>
        <taxon>Paenibacillus</taxon>
    </lineage>
</organism>